<gene>
    <name evidence="1" type="ORF">P154DRAFT_178542</name>
</gene>
<dbReference type="AlphaFoldDB" id="A0A6A5X2C1"/>
<dbReference type="EMBL" id="ML977558">
    <property type="protein sequence ID" value="KAF2006915.1"/>
    <property type="molecule type" value="Genomic_DNA"/>
</dbReference>
<proteinExistence type="predicted"/>
<sequence length="70" mass="8440">MFKLPERMDGVAIVYFLSLLADGRMDGRLAQRICGQYIIRRPSLDCDLHWILYIHMRMRRFGTPEYSWPY</sequence>
<organism evidence="1 2">
    <name type="scientific">Amniculicola lignicola CBS 123094</name>
    <dbReference type="NCBI Taxonomy" id="1392246"/>
    <lineage>
        <taxon>Eukaryota</taxon>
        <taxon>Fungi</taxon>
        <taxon>Dikarya</taxon>
        <taxon>Ascomycota</taxon>
        <taxon>Pezizomycotina</taxon>
        <taxon>Dothideomycetes</taxon>
        <taxon>Pleosporomycetidae</taxon>
        <taxon>Pleosporales</taxon>
        <taxon>Amniculicolaceae</taxon>
        <taxon>Amniculicola</taxon>
    </lineage>
</organism>
<reference evidence="1" key="1">
    <citation type="journal article" date="2020" name="Stud. Mycol.">
        <title>101 Dothideomycetes genomes: a test case for predicting lifestyles and emergence of pathogens.</title>
        <authorList>
            <person name="Haridas S."/>
            <person name="Albert R."/>
            <person name="Binder M."/>
            <person name="Bloem J."/>
            <person name="Labutti K."/>
            <person name="Salamov A."/>
            <person name="Andreopoulos B."/>
            <person name="Baker S."/>
            <person name="Barry K."/>
            <person name="Bills G."/>
            <person name="Bluhm B."/>
            <person name="Cannon C."/>
            <person name="Castanera R."/>
            <person name="Culley D."/>
            <person name="Daum C."/>
            <person name="Ezra D."/>
            <person name="Gonzalez J."/>
            <person name="Henrissat B."/>
            <person name="Kuo A."/>
            <person name="Liang C."/>
            <person name="Lipzen A."/>
            <person name="Lutzoni F."/>
            <person name="Magnuson J."/>
            <person name="Mondo S."/>
            <person name="Nolan M."/>
            <person name="Ohm R."/>
            <person name="Pangilinan J."/>
            <person name="Park H.-J."/>
            <person name="Ramirez L."/>
            <person name="Alfaro M."/>
            <person name="Sun H."/>
            <person name="Tritt A."/>
            <person name="Yoshinaga Y."/>
            <person name="Zwiers L.-H."/>
            <person name="Turgeon B."/>
            <person name="Goodwin S."/>
            <person name="Spatafora J."/>
            <person name="Crous P."/>
            <person name="Grigoriev I."/>
        </authorList>
    </citation>
    <scope>NUCLEOTIDE SEQUENCE</scope>
    <source>
        <strain evidence="1">CBS 123094</strain>
    </source>
</reference>
<accession>A0A6A5X2C1</accession>
<name>A0A6A5X2C1_9PLEO</name>
<evidence type="ECO:0000313" key="2">
    <source>
        <dbReference type="Proteomes" id="UP000799779"/>
    </source>
</evidence>
<keyword evidence="2" id="KW-1185">Reference proteome</keyword>
<protein>
    <submittedName>
        <fullName evidence="1">Uncharacterized protein</fullName>
    </submittedName>
</protein>
<evidence type="ECO:0000313" key="1">
    <source>
        <dbReference type="EMBL" id="KAF2006915.1"/>
    </source>
</evidence>
<dbReference type="Proteomes" id="UP000799779">
    <property type="component" value="Unassembled WGS sequence"/>
</dbReference>